<comment type="similarity">
    <text evidence="1">Belongs to the DIP2 family.</text>
</comment>
<accession>B3RRX1</accession>
<proteinExistence type="inferred from homology"/>
<dbReference type="HOGENOM" id="CLU_001345_0_0_1"/>
<evidence type="ECO:0000313" key="4">
    <source>
        <dbReference type="EMBL" id="EDV26945.1"/>
    </source>
</evidence>
<dbReference type="EMBL" id="DS985243">
    <property type="protein sequence ID" value="EDV26945.1"/>
    <property type="molecule type" value="Genomic_DNA"/>
</dbReference>
<dbReference type="RefSeq" id="XP_002110941.1">
    <property type="nucleotide sequence ID" value="XM_002110905.1"/>
</dbReference>
<dbReference type="Pfam" id="PF23024">
    <property type="entry name" value="AMP-dom_DIP2-like"/>
    <property type="match status" value="1"/>
</dbReference>
<dbReference type="SMR" id="B3RRX1"/>
<dbReference type="AlphaFoldDB" id="B3RRX1"/>
<dbReference type="STRING" id="10228.B3RRX1"/>
<feature type="domain" description="AMP-binding enzyme C-terminal" evidence="3">
    <location>
        <begin position="1142"/>
        <end position="1239"/>
    </location>
</feature>
<dbReference type="SUPFAM" id="SSF56801">
    <property type="entry name" value="Acetyl-CoA synthetase-like"/>
    <property type="match status" value="2"/>
</dbReference>
<organism evidence="4 5">
    <name type="scientific">Trichoplax adhaerens</name>
    <name type="common">Trichoplax reptans</name>
    <dbReference type="NCBI Taxonomy" id="10228"/>
    <lineage>
        <taxon>Eukaryota</taxon>
        <taxon>Metazoa</taxon>
        <taxon>Placozoa</taxon>
        <taxon>Uniplacotomia</taxon>
        <taxon>Trichoplacea</taxon>
        <taxon>Trichoplacidae</taxon>
        <taxon>Trichoplax</taxon>
    </lineage>
</organism>
<dbReference type="InterPro" id="IPR000873">
    <property type="entry name" value="AMP-dep_synth/lig_dom"/>
</dbReference>
<evidence type="ECO:0008006" key="6">
    <source>
        <dbReference type="Google" id="ProtNLM"/>
    </source>
</evidence>
<dbReference type="InterPro" id="IPR037337">
    <property type="entry name" value="Dip2-like_dom"/>
</dbReference>
<evidence type="ECO:0000259" key="3">
    <source>
        <dbReference type="Pfam" id="PF23024"/>
    </source>
</evidence>
<gene>
    <name evidence="4" type="ORF">TRIADDRAFT_22640</name>
</gene>
<dbReference type="OrthoDB" id="69964at2759"/>
<sequence length="1247" mass="136977">MQKLQSNQPDSPEDALYHYGNVLAKCPFMSTLDKNDKVVNTLTYGKLFTKCHKLAYNLVTKFKTRNGDDLNPGDRVALAFPSHQADSFAVGFFACLLANLVPIAIEPPDSKNEPGIAQKGFLLRQCSVSVVLTSESCLKSLPRDKDDSSVNISFKGWPIMNWLSIDHLQKPTKNWIPPNIDRQSPDIVSHIEYTVDKDGSVMGAIVSRACMLSHVRVLNSLCAYRSPTSSKEVETTICTIDYRRGVGLWHSIIMPLMNGMHIIQIPNTSPMGYHHPLEWLSVCSKFGAKYAITSARILQVAVLARQRDTVPLSINLSNLRMLLVADGQNPWSLAACDAFLDEFENSGLRAESLSTCAYSTETLTVSIRGPFSRAAVTGRGIMSLSALSDGAVRVENAGSLTSLTLQDLGPVIPTGSVAVLKIDGLPNLCRVDEIGEICLSGRTTGNGYFKLPGKSKHVFEVTPLNDRNQAITQQTYVRSGLLGFLGPSNVIFVCGNRNGLMTVSNRRHNTDDVIATILAVSPSSYVHLGRIAVFSTTVYYDERIIVVAEQKTDSTEDEGFQWMSRVMPCVDKIHDVNIYGFLLVPANTLPTSKDGFVDVYETKQRFFEGMLHPCCVLMCPHSCIPNMPIANKRARGGITSPIISEGRSLEILENETIYLAEYLRVRAAQSPDDVIFTLLSGKGTAIASVTCLQLHRKAEKIAILLEKSGLTAGQHAALIYPPGIDLIASFFACFYIGLIPVPIRPPHPQNVAFTLPTVKMVVDTSKSDVILSNHNIIKILRSKDAETVVPHRLWPSMVDTDAPVKGRLQEFYQSQSSHSTAYLDFGVTTNGILVGIKMSHEAAGSICHSHKIACELYPSRQVAICVDPYCGYGLVMWCLSSIYSGHHTILISPSDVELNPTLWLMAISQYKVRDTFVSYAVLDGCIKECSNSINTLSGKGINLSSLRSCVVVAEERPRTSLISVFTALFSSLGLSNRAVKTTFGCRTNPALCSQSLSSPDPSPLYVDLRALRNDRIKIVQKGSPYSICIIESGTILPGVKVCIVNPETGVSCGLSELGEIWVSSKHNSEGYFCQADIDGDNPIPYNRRFRAKLNAGDDTQLTWARTGYLGFIHKTELIEADGAIHEAIHVVGSMDEALYWRDMRYYPSDIENTISRCHAAIGDCALFTWTNLLVVVVETKFDESVALDLVPLITNAVLNEHQVVVGVAVVVDPGTIPINSRGEKQRMHLRDRFLSDSLNPIYVAYNM</sequence>
<dbReference type="CTD" id="6752154"/>
<dbReference type="Proteomes" id="UP000009022">
    <property type="component" value="Unassembled WGS sequence"/>
</dbReference>
<keyword evidence="5" id="KW-1185">Reference proteome</keyword>
<dbReference type="OMA" id="LVWTYWT"/>
<evidence type="ECO:0000313" key="5">
    <source>
        <dbReference type="Proteomes" id="UP000009022"/>
    </source>
</evidence>
<dbReference type="eggNOG" id="KOG3628">
    <property type="taxonomic scope" value="Eukaryota"/>
</dbReference>
<dbReference type="GeneID" id="6752154"/>
<dbReference type="PANTHER" id="PTHR22754:SF32">
    <property type="entry name" value="DISCO-INTERACTING PROTEIN 2"/>
    <property type="match status" value="1"/>
</dbReference>
<dbReference type="FunCoup" id="B3RRX1">
    <property type="interactions" value="2452"/>
</dbReference>
<protein>
    <recommendedName>
        <fullName evidence="6">AMP-dependent synthetase/ligase domain-containing protein</fullName>
    </recommendedName>
</protein>
<dbReference type="InterPro" id="IPR025110">
    <property type="entry name" value="AMP-bd_C"/>
</dbReference>
<dbReference type="CDD" id="cd05905">
    <property type="entry name" value="Dip2"/>
    <property type="match status" value="1"/>
</dbReference>
<reference evidence="4 5" key="1">
    <citation type="journal article" date="2008" name="Nature">
        <title>The Trichoplax genome and the nature of placozoans.</title>
        <authorList>
            <person name="Srivastava M."/>
            <person name="Begovic E."/>
            <person name="Chapman J."/>
            <person name="Putnam N.H."/>
            <person name="Hellsten U."/>
            <person name="Kawashima T."/>
            <person name="Kuo A."/>
            <person name="Mitros T."/>
            <person name="Salamov A."/>
            <person name="Carpenter M.L."/>
            <person name="Signorovitch A.Y."/>
            <person name="Moreno M.A."/>
            <person name="Kamm K."/>
            <person name="Grimwood J."/>
            <person name="Schmutz J."/>
            <person name="Shapiro H."/>
            <person name="Grigoriev I.V."/>
            <person name="Buss L.W."/>
            <person name="Schierwater B."/>
            <person name="Dellaporta S.L."/>
            <person name="Rokhsar D.S."/>
        </authorList>
    </citation>
    <scope>NUCLEOTIDE SEQUENCE [LARGE SCALE GENOMIC DNA]</scope>
    <source>
        <strain evidence="4 5">Grell-BS-1999</strain>
    </source>
</reference>
<dbReference type="Pfam" id="PF00501">
    <property type="entry name" value="AMP-binding"/>
    <property type="match status" value="2"/>
</dbReference>
<dbReference type="InterPro" id="IPR042099">
    <property type="entry name" value="ANL_N_sf"/>
</dbReference>
<dbReference type="InterPro" id="IPR045851">
    <property type="entry name" value="AMP-bd_C_sf"/>
</dbReference>
<feature type="domain" description="AMP-dependent synthetase/ligase" evidence="2">
    <location>
        <begin position="40"/>
        <end position="449"/>
    </location>
</feature>
<dbReference type="PhylomeDB" id="B3RRX1"/>
<dbReference type="Gene3D" id="3.30.300.30">
    <property type="match status" value="2"/>
</dbReference>
<evidence type="ECO:0000256" key="1">
    <source>
        <dbReference type="ARBA" id="ARBA00007735"/>
    </source>
</evidence>
<evidence type="ECO:0000259" key="2">
    <source>
        <dbReference type="Pfam" id="PF00501"/>
    </source>
</evidence>
<dbReference type="Gene3D" id="3.40.50.12780">
    <property type="entry name" value="N-terminal domain of ligase-like"/>
    <property type="match status" value="2"/>
</dbReference>
<dbReference type="FunFam" id="3.30.300.30:FF:000001">
    <property type="entry name" value="DIP2 disco-interacting protein 2 homolog C"/>
    <property type="match status" value="1"/>
</dbReference>
<dbReference type="InParanoid" id="B3RRX1"/>
<dbReference type="KEGG" id="tad:TRIADDRAFT_22640"/>
<feature type="domain" description="AMP-dependent synthetase/ligase" evidence="2">
    <location>
        <begin position="664"/>
        <end position="1072"/>
    </location>
</feature>
<dbReference type="PANTHER" id="PTHR22754">
    <property type="entry name" value="DISCO-INTERACTING PROTEIN 2 DIP2 -RELATED"/>
    <property type="match status" value="1"/>
</dbReference>
<name>B3RRX1_TRIAD</name>